<name>A0A8T1PX26_CARIL</name>
<dbReference type="EMBL" id="CM031832">
    <property type="protein sequence ID" value="KAG6700601.1"/>
    <property type="molecule type" value="Genomic_DNA"/>
</dbReference>
<protein>
    <recommendedName>
        <fullName evidence="7">Pentatricopeptide repeat-containing protein</fullName>
    </recommendedName>
</protein>
<evidence type="ECO:0000256" key="1">
    <source>
        <dbReference type="ARBA" id="ARBA00007626"/>
    </source>
</evidence>
<dbReference type="EMBL" id="CM031832">
    <property type="protein sequence ID" value="KAG6700602.1"/>
    <property type="molecule type" value="Genomic_DNA"/>
</dbReference>
<dbReference type="PROSITE" id="PS51375">
    <property type="entry name" value="PPR"/>
    <property type="match status" value="3"/>
</dbReference>
<organism evidence="4 6">
    <name type="scientific">Carya illinoinensis</name>
    <name type="common">Pecan</name>
    <dbReference type="NCBI Taxonomy" id="32201"/>
    <lineage>
        <taxon>Eukaryota</taxon>
        <taxon>Viridiplantae</taxon>
        <taxon>Streptophyta</taxon>
        <taxon>Embryophyta</taxon>
        <taxon>Tracheophyta</taxon>
        <taxon>Spermatophyta</taxon>
        <taxon>Magnoliopsida</taxon>
        <taxon>eudicotyledons</taxon>
        <taxon>Gunneridae</taxon>
        <taxon>Pentapetalae</taxon>
        <taxon>rosids</taxon>
        <taxon>fabids</taxon>
        <taxon>Fagales</taxon>
        <taxon>Juglandaceae</taxon>
        <taxon>Carya</taxon>
    </lineage>
</organism>
<proteinExistence type="inferred from homology"/>
<dbReference type="InterPro" id="IPR002885">
    <property type="entry name" value="PPR_rpt"/>
</dbReference>
<gene>
    <name evidence="4" type="ORF">CIPAW_08G121200</name>
    <name evidence="5" type="ORF">I3842_08G120400</name>
</gene>
<sequence length="263" mass="29713">MGTAPKSLNSLIFFFSNHLILDYRRVWHLSFHSSSTYYLRSVATNSSTRVREYGESPNQLLTYVRDQCKTGTFMNLDGALGLFDRMVRMHPLPSVVSFNQLLTSIARAKHHSTVIKLVKQMDLLEIAPNIRTLTILVNCLCHLNRVDLGFSVLAKILKLGFQPDCVSINTLVMGLCLQGKITEAVNLADEMGEKGYKPDLYTYATIINALCRVGDETSRAVEYIEIMVDKGFFADETTASMVIELLCANKVDKTIREWFEKLL</sequence>
<dbReference type="Gene3D" id="1.25.40.10">
    <property type="entry name" value="Tetratricopeptide repeat domain"/>
    <property type="match status" value="2"/>
</dbReference>
<reference evidence="5" key="2">
    <citation type="submission" date="2021-01" db="EMBL/GenBank/DDBJ databases">
        <authorList>
            <person name="Lovell J.T."/>
            <person name="Bentley N."/>
            <person name="Bhattarai G."/>
            <person name="Jenkins J.W."/>
            <person name="Sreedasyam A."/>
            <person name="Alarcon Y."/>
            <person name="Bock C."/>
            <person name="Boston L."/>
            <person name="Carlson J."/>
            <person name="Cervantes K."/>
            <person name="Clermont K."/>
            <person name="Krom N."/>
            <person name="Kubenka K."/>
            <person name="Mamidi S."/>
            <person name="Mattison C."/>
            <person name="Monteros M."/>
            <person name="Pisani C."/>
            <person name="Plott C."/>
            <person name="Rajasekar S."/>
            <person name="Rhein H.S."/>
            <person name="Rohla C."/>
            <person name="Song M."/>
            <person name="Hilaire R.S."/>
            <person name="Shu S."/>
            <person name="Wells L."/>
            <person name="Wang X."/>
            <person name="Webber J."/>
            <person name="Heerema R.J."/>
            <person name="Klein P."/>
            <person name="Conner P."/>
            <person name="Grauke L."/>
            <person name="Grimwood J."/>
            <person name="Schmutz J."/>
            <person name="Randall J.J."/>
        </authorList>
    </citation>
    <scope>NUCLEOTIDE SEQUENCE</scope>
    <source>
        <tissue evidence="5">Leaf</tissue>
    </source>
</reference>
<feature type="repeat" description="PPR" evidence="3">
    <location>
        <begin position="164"/>
        <end position="198"/>
    </location>
</feature>
<dbReference type="AlphaFoldDB" id="A0A8T1PX26"/>
<dbReference type="InterPro" id="IPR011990">
    <property type="entry name" value="TPR-like_helical_dom_sf"/>
</dbReference>
<evidence type="ECO:0000313" key="4">
    <source>
        <dbReference type="EMBL" id="KAG6645412.1"/>
    </source>
</evidence>
<dbReference type="Proteomes" id="UP000811609">
    <property type="component" value="Chromosome 8"/>
</dbReference>
<dbReference type="Pfam" id="PF13041">
    <property type="entry name" value="PPR_2"/>
    <property type="match status" value="2"/>
</dbReference>
<feature type="repeat" description="PPR" evidence="3">
    <location>
        <begin position="129"/>
        <end position="163"/>
    </location>
</feature>
<feature type="repeat" description="PPR" evidence="3">
    <location>
        <begin position="199"/>
        <end position="234"/>
    </location>
</feature>
<dbReference type="Proteomes" id="UP000811246">
    <property type="component" value="Chromosome 8"/>
</dbReference>
<evidence type="ECO:0000256" key="2">
    <source>
        <dbReference type="ARBA" id="ARBA00022737"/>
    </source>
</evidence>
<reference evidence="4" key="1">
    <citation type="submission" date="2020-12" db="EMBL/GenBank/DDBJ databases">
        <title>WGS assembly of Carya illinoinensis cv. Pawnee.</title>
        <authorList>
            <person name="Platts A."/>
            <person name="Shu S."/>
            <person name="Wright S."/>
            <person name="Barry K."/>
            <person name="Edger P."/>
            <person name="Pires J.C."/>
            <person name="Schmutz J."/>
        </authorList>
    </citation>
    <scope>NUCLEOTIDE SEQUENCE</scope>
    <source>
        <tissue evidence="4">Leaf</tissue>
    </source>
</reference>
<evidence type="ECO:0000256" key="3">
    <source>
        <dbReference type="PROSITE-ProRule" id="PRU00708"/>
    </source>
</evidence>
<comment type="similarity">
    <text evidence="1">Belongs to the PPR family. P subfamily.</text>
</comment>
<dbReference type="OrthoDB" id="1934535at2759"/>
<dbReference type="EMBL" id="CM031816">
    <property type="protein sequence ID" value="KAG6645412.1"/>
    <property type="molecule type" value="Genomic_DNA"/>
</dbReference>
<evidence type="ECO:0000313" key="6">
    <source>
        <dbReference type="Proteomes" id="UP000811609"/>
    </source>
</evidence>
<evidence type="ECO:0008006" key="7">
    <source>
        <dbReference type="Google" id="ProtNLM"/>
    </source>
</evidence>
<comment type="caution">
    <text evidence="4">The sequence shown here is derived from an EMBL/GenBank/DDBJ whole genome shotgun (WGS) entry which is preliminary data.</text>
</comment>
<dbReference type="PANTHER" id="PTHR47941">
    <property type="entry name" value="PENTATRICOPEPTIDE REPEAT-CONTAINING PROTEIN 3, MITOCHONDRIAL"/>
    <property type="match status" value="1"/>
</dbReference>
<dbReference type="NCBIfam" id="TIGR00756">
    <property type="entry name" value="PPR"/>
    <property type="match status" value="3"/>
</dbReference>
<accession>A0A8T1PX26</accession>
<evidence type="ECO:0000313" key="5">
    <source>
        <dbReference type="EMBL" id="KAG6700601.1"/>
    </source>
</evidence>
<keyword evidence="2" id="KW-0677">Repeat</keyword>
<keyword evidence="6" id="KW-1185">Reference proteome</keyword>